<evidence type="ECO:0008006" key="3">
    <source>
        <dbReference type="Google" id="ProtNLM"/>
    </source>
</evidence>
<sequence>MTPPSVVLLHSPLATARQWGPLPEALADLGAAVAIAEIADDDRPPYAARYVARAALEIGRAALDPPVLLVAAGAAGPLLPQIGAAQRAAHRALSGYVLLDAPLPQPGTPTRAEIAAAQLRDAPGEPDARSRPPEFFTEPLPMPQDWPDAPCGYLLTDARHADCAHLAALRGWPVADLTTGRTGAGGPADVAAALLGLVDAPSGPSGPP</sequence>
<evidence type="ECO:0000313" key="2">
    <source>
        <dbReference type="Proteomes" id="UP000589036"/>
    </source>
</evidence>
<dbReference type="EMBL" id="JACCCC010000001">
    <property type="protein sequence ID" value="NYE50330.1"/>
    <property type="molecule type" value="Genomic_DNA"/>
</dbReference>
<accession>A0A852U8S6</accession>
<gene>
    <name evidence="1" type="ORF">HDA32_005450</name>
</gene>
<protein>
    <recommendedName>
        <fullName evidence="3">Alpha/beta hydrolase</fullName>
    </recommendedName>
</protein>
<organism evidence="1 2">
    <name type="scientific">Spinactinospora alkalitolerans</name>
    <dbReference type="NCBI Taxonomy" id="687207"/>
    <lineage>
        <taxon>Bacteria</taxon>
        <taxon>Bacillati</taxon>
        <taxon>Actinomycetota</taxon>
        <taxon>Actinomycetes</taxon>
        <taxon>Streptosporangiales</taxon>
        <taxon>Nocardiopsidaceae</taxon>
        <taxon>Spinactinospora</taxon>
    </lineage>
</organism>
<comment type="caution">
    <text evidence="1">The sequence shown here is derived from an EMBL/GenBank/DDBJ whole genome shotgun (WGS) entry which is preliminary data.</text>
</comment>
<dbReference type="Proteomes" id="UP000589036">
    <property type="component" value="Unassembled WGS sequence"/>
</dbReference>
<keyword evidence="2" id="KW-1185">Reference proteome</keyword>
<evidence type="ECO:0000313" key="1">
    <source>
        <dbReference type="EMBL" id="NYE50330.1"/>
    </source>
</evidence>
<proteinExistence type="predicted"/>
<dbReference type="RefSeq" id="WP_376766993.1">
    <property type="nucleotide sequence ID" value="NZ_BAAAYY010000014.1"/>
</dbReference>
<name>A0A852U8S6_9ACTN</name>
<dbReference type="AlphaFoldDB" id="A0A852U8S6"/>
<reference evidence="1 2" key="1">
    <citation type="submission" date="2020-07" db="EMBL/GenBank/DDBJ databases">
        <title>Sequencing the genomes of 1000 actinobacteria strains.</title>
        <authorList>
            <person name="Klenk H.-P."/>
        </authorList>
    </citation>
    <scope>NUCLEOTIDE SEQUENCE [LARGE SCALE GENOMIC DNA]</scope>
    <source>
        <strain evidence="1 2">CXB654</strain>
    </source>
</reference>